<feature type="region of interest" description="Disordered" evidence="1">
    <location>
        <begin position="205"/>
        <end position="235"/>
    </location>
</feature>
<keyword evidence="2" id="KW-0472">Membrane</keyword>
<keyword evidence="4" id="KW-1185">Reference proteome</keyword>
<organism evidence="3 4">
    <name type="scientific">Pleurotus eryngii</name>
    <name type="common">Boletus of the steppes</name>
    <dbReference type="NCBI Taxonomy" id="5323"/>
    <lineage>
        <taxon>Eukaryota</taxon>
        <taxon>Fungi</taxon>
        <taxon>Dikarya</taxon>
        <taxon>Basidiomycota</taxon>
        <taxon>Agaricomycotina</taxon>
        <taxon>Agaricomycetes</taxon>
        <taxon>Agaricomycetidae</taxon>
        <taxon>Agaricales</taxon>
        <taxon>Pleurotineae</taxon>
        <taxon>Pleurotaceae</taxon>
        <taxon>Pleurotus</taxon>
    </lineage>
</organism>
<comment type="caution">
    <text evidence="3">The sequence shown here is derived from an EMBL/GenBank/DDBJ whole genome shotgun (WGS) entry which is preliminary data.</text>
</comment>
<evidence type="ECO:0000256" key="1">
    <source>
        <dbReference type="SAM" id="MobiDB-lite"/>
    </source>
</evidence>
<accession>A0A9P5ZUN3</accession>
<dbReference type="OrthoDB" id="3251367at2759"/>
<keyword evidence="2" id="KW-0812">Transmembrane</keyword>
<feature type="region of interest" description="Disordered" evidence="1">
    <location>
        <begin position="273"/>
        <end position="294"/>
    </location>
</feature>
<feature type="transmembrane region" description="Helical" evidence="2">
    <location>
        <begin position="482"/>
        <end position="501"/>
    </location>
</feature>
<dbReference type="EMBL" id="MU154574">
    <property type="protein sequence ID" value="KAF9494299.1"/>
    <property type="molecule type" value="Genomic_DNA"/>
</dbReference>
<gene>
    <name evidence="3" type="ORF">BDN71DRAFT_1507723</name>
</gene>
<dbReference type="Proteomes" id="UP000807025">
    <property type="component" value="Unassembled WGS sequence"/>
</dbReference>
<feature type="region of interest" description="Disordered" evidence="1">
    <location>
        <begin position="6"/>
        <end position="61"/>
    </location>
</feature>
<sequence length="682" mass="75889">MFAYLAQRFSGGKSSEDGSRGRLAWDQGFPHSPPLQGWAKVGSRPRASSQPGDISTARPPLANASMQEKLGMFRRVQSTGSPTRTFPPNVSWLSDDDRDTPRPPSPHISNYASSDHAPQRHLPPIYDHPDAYPSMLSPSTSTSTISPAPSTPRWGLRLQTDAALVGSTPSLNMYRQTSLEDPQGAPFAQVKQLSPIAEQDYLSPTSLRTHTRPPSDHDTSHSQNNRSPNESQHSDITSTYISFESPTAINTTFSSAEPSPVFAPFISRPLNRTLSQNSSRTHISTTSTIVKNPSPSVVIPPLDLRPPFPGPHPSNSYNASVPSLRPLKSATTPTMPTIAGSSEDYGGETSASGDGSRYSLHADSFVTATDSMNGSEQSPRGEQRRPAYSAPALDMDITEVPTEEHQRSTPTPSLYENPFERESRRGAPTVTREPSTSRSIPMSVTSSGFIMARWDRDASLGTGTVSFPRVKKRRLAYTPACWMFWLCFLCPPLWFIGGWYITIFAEAYTFRDPDDDWHWWGVRQRAARKRRRKLQELQLPQWVRDKQQISDGASSTRRALRGISFLYPFVARPIDPPPSHGLAMRVCLRTIAVLGKMNRLLDRIPCVKLAEVDGERETDRRMFDPWIQRLVAKAIYAEQLQFNAGARFKEVEPSPPVVFLIVESGPYHLFRAVRRGGRQVVH</sequence>
<proteinExistence type="predicted"/>
<evidence type="ECO:0000313" key="4">
    <source>
        <dbReference type="Proteomes" id="UP000807025"/>
    </source>
</evidence>
<evidence type="ECO:0000313" key="3">
    <source>
        <dbReference type="EMBL" id="KAF9494299.1"/>
    </source>
</evidence>
<dbReference type="AlphaFoldDB" id="A0A9P5ZUN3"/>
<feature type="region of interest" description="Disordered" evidence="1">
    <location>
        <begin position="400"/>
        <end position="441"/>
    </location>
</feature>
<feature type="region of interest" description="Disordered" evidence="1">
    <location>
        <begin position="75"/>
        <end position="154"/>
    </location>
</feature>
<reference evidence="3" key="1">
    <citation type="submission" date="2020-11" db="EMBL/GenBank/DDBJ databases">
        <authorList>
            <consortium name="DOE Joint Genome Institute"/>
            <person name="Ahrendt S."/>
            <person name="Riley R."/>
            <person name="Andreopoulos W."/>
            <person name="Labutti K."/>
            <person name="Pangilinan J."/>
            <person name="Ruiz-Duenas F.J."/>
            <person name="Barrasa J.M."/>
            <person name="Sanchez-Garcia M."/>
            <person name="Camarero S."/>
            <person name="Miyauchi S."/>
            <person name="Serrano A."/>
            <person name="Linde D."/>
            <person name="Babiker R."/>
            <person name="Drula E."/>
            <person name="Ayuso-Fernandez I."/>
            <person name="Pacheco R."/>
            <person name="Padilla G."/>
            <person name="Ferreira P."/>
            <person name="Barriuso J."/>
            <person name="Kellner H."/>
            <person name="Castanera R."/>
            <person name="Alfaro M."/>
            <person name="Ramirez L."/>
            <person name="Pisabarro A.G."/>
            <person name="Kuo A."/>
            <person name="Tritt A."/>
            <person name="Lipzen A."/>
            <person name="He G."/>
            <person name="Yan M."/>
            <person name="Ng V."/>
            <person name="Cullen D."/>
            <person name="Martin F."/>
            <person name="Rosso M.-N."/>
            <person name="Henrissat B."/>
            <person name="Hibbett D."/>
            <person name="Martinez A.T."/>
            <person name="Grigoriev I.V."/>
        </authorList>
    </citation>
    <scope>NUCLEOTIDE SEQUENCE</scope>
    <source>
        <strain evidence="3">ATCC 90797</strain>
    </source>
</reference>
<feature type="compositionally biased region" description="Low complexity" evidence="1">
    <location>
        <begin position="278"/>
        <end position="289"/>
    </location>
</feature>
<feature type="compositionally biased region" description="Low complexity" evidence="1">
    <location>
        <begin position="133"/>
        <end position="152"/>
    </location>
</feature>
<evidence type="ECO:0000256" key="2">
    <source>
        <dbReference type="SAM" id="Phobius"/>
    </source>
</evidence>
<feature type="compositionally biased region" description="Polar residues" evidence="1">
    <location>
        <begin position="432"/>
        <end position="441"/>
    </location>
</feature>
<feature type="region of interest" description="Disordered" evidence="1">
    <location>
        <begin position="308"/>
        <end position="358"/>
    </location>
</feature>
<keyword evidence="2" id="KW-1133">Transmembrane helix</keyword>
<name>A0A9P5ZUN3_PLEER</name>
<feature type="compositionally biased region" description="Polar residues" evidence="1">
    <location>
        <begin position="76"/>
        <end position="92"/>
    </location>
</feature>
<protein>
    <submittedName>
        <fullName evidence="3">Uncharacterized protein</fullName>
    </submittedName>
</protein>
<feature type="compositionally biased region" description="Polar residues" evidence="1">
    <location>
        <begin position="221"/>
        <end position="235"/>
    </location>
</feature>